<dbReference type="Proteomes" id="UP000655751">
    <property type="component" value="Unassembled WGS sequence"/>
</dbReference>
<proteinExistence type="predicted"/>
<evidence type="ECO:0000313" key="3">
    <source>
        <dbReference type="EMBL" id="MBH0775741.1"/>
    </source>
</evidence>
<evidence type="ECO:0000256" key="1">
    <source>
        <dbReference type="SAM" id="MobiDB-lite"/>
    </source>
</evidence>
<dbReference type="RefSeq" id="WP_196148073.1">
    <property type="nucleotide sequence ID" value="NZ_JADMLG010000002.1"/>
</dbReference>
<comment type="caution">
    <text evidence="3">The sequence shown here is derived from an EMBL/GenBank/DDBJ whole genome shotgun (WGS) entry which is preliminary data.</text>
</comment>
<dbReference type="AlphaFoldDB" id="A0A931I7X9"/>
<name>A0A931I7X9_9NOCA</name>
<accession>A0A931I7X9</accession>
<gene>
    <name evidence="3" type="ORF">IT779_05510</name>
</gene>
<protein>
    <recommendedName>
        <fullName evidence="5">DUF732 domain-containing protein</fullName>
    </recommendedName>
</protein>
<sequence length="98" mass="10009">MSTLRPRTVTVALIGAAVFGLGATITATPAVAAPYAPAPAWFDGPFTGPNAAQDPQRDQRAQKAEDLGGTVVSEVIDLVTGVVTCGINIATDSVKCRL</sequence>
<keyword evidence="2" id="KW-0732">Signal</keyword>
<feature type="compositionally biased region" description="Basic and acidic residues" evidence="1">
    <location>
        <begin position="55"/>
        <end position="65"/>
    </location>
</feature>
<feature type="region of interest" description="Disordered" evidence="1">
    <location>
        <begin position="44"/>
        <end position="65"/>
    </location>
</feature>
<reference evidence="3" key="1">
    <citation type="submission" date="2020-11" db="EMBL/GenBank/DDBJ databases">
        <title>Nocardia NEAU-351.nov., a novel actinomycete isolated from the cow dung.</title>
        <authorList>
            <person name="Zhang X."/>
        </authorList>
    </citation>
    <scope>NUCLEOTIDE SEQUENCE</scope>
    <source>
        <strain evidence="3">NEAU-351</strain>
    </source>
</reference>
<evidence type="ECO:0000313" key="4">
    <source>
        <dbReference type="Proteomes" id="UP000655751"/>
    </source>
</evidence>
<organism evidence="3 4">
    <name type="scientific">Nocardia bovistercoris</name>
    <dbReference type="NCBI Taxonomy" id="2785916"/>
    <lineage>
        <taxon>Bacteria</taxon>
        <taxon>Bacillati</taxon>
        <taxon>Actinomycetota</taxon>
        <taxon>Actinomycetes</taxon>
        <taxon>Mycobacteriales</taxon>
        <taxon>Nocardiaceae</taxon>
        <taxon>Nocardia</taxon>
    </lineage>
</organism>
<feature type="signal peptide" evidence="2">
    <location>
        <begin position="1"/>
        <end position="32"/>
    </location>
</feature>
<feature type="chain" id="PRO_5037280209" description="DUF732 domain-containing protein" evidence="2">
    <location>
        <begin position="33"/>
        <end position="98"/>
    </location>
</feature>
<evidence type="ECO:0000256" key="2">
    <source>
        <dbReference type="SAM" id="SignalP"/>
    </source>
</evidence>
<evidence type="ECO:0008006" key="5">
    <source>
        <dbReference type="Google" id="ProtNLM"/>
    </source>
</evidence>
<dbReference type="EMBL" id="JADMLG010000002">
    <property type="protein sequence ID" value="MBH0775741.1"/>
    <property type="molecule type" value="Genomic_DNA"/>
</dbReference>
<keyword evidence="4" id="KW-1185">Reference proteome</keyword>